<organism evidence="7 8">
    <name type="scientific">Terrihabitans soli</name>
    <dbReference type="NCBI Taxonomy" id="708113"/>
    <lineage>
        <taxon>Bacteria</taxon>
        <taxon>Pseudomonadati</taxon>
        <taxon>Pseudomonadota</taxon>
        <taxon>Alphaproteobacteria</taxon>
        <taxon>Hyphomicrobiales</taxon>
        <taxon>Terrihabitans</taxon>
    </lineage>
</organism>
<evidence type="ECO:0000259" key="5">
    <source>
        <dbReference type="Pfam" id="PF07992"/>
    </source>
</evidence>
<protein>
    <recommendedName>
        <fullName evidence="9">NAD(P)/FAD-dependent oxidoreductase</fullName>
    </recommendedName>
</protein>
<dbReference type="PRINTS" id="PR00411">
    <property type="entry name" value="PNDRDTASEI"/>
</dbReference>
<dbReference type="GO" id="GO:0016491">
    <property type="term" value="F:oxidoreductase activity"/>
    <property type="evidence" value="ECO:0007669"/>
    <property type="project" value="InterPro"/>
</dbReference>
<dbReference type="EMBL" id="AP023361">
    <property type="protein sequence ID" value="BCJ92272.1"/>
    <property type="molecule type" value="Genomic_DNA"/>
</dbReference>
<dbReference type="SUPFAM" id="SSF51905">
    <property type="entry name" value="FAD/NAD(P)-binding domain"/>
    <property type="match status" value="2"/>
</dbReference>
<comment type="similarity">
    <text evidence="2">Belongs to the FAD-dependent oxidoreductase family.</text>
</comment>
<reference evidence="7 8" key="1">
    <citation type="submission" date="2020-08" db="EMBL/GenBank/DDBJ databases">
        <title>Genome sequence of Rhizobiales bacterium strain IZ6.</title>
        <authorList>
            <person name="Nakai R."/>
            <person name="Naganuma T."/>
        </authorList>
    </citation>
    <scope>NUCLEOTIDE SEQUENCE [LARGE SCALE GENOMIC DNA]</scope>
    <source>
        <strain evidence="7 8">IZ6</strain>
    </source>
</reference>
<evidence type="ECO:0000313" key="8">
    <source>
        <dbReference type="Proteomes" id="UP000515317"/>
    </source>
</evidence>
<sequence>MKRERLLVVGNGMAGIRAVEEILARAKDRYDITVFGAEPRPSYSRLMLSPVLAGEKSFEDIVTHDRAWYAENGVELYSGTAVSGIHADARILVTDDGRSFAYDKLVLATGSNPVMLPVAGTDLAGVATFRDAGDVEKMLKAAKNGKRAVVIGGGLLGLEAACGLKQRGMQVSVVHLMADLMERQLDREASRLLRREIESRHIDVLCGAETEALLGERRVHAVKLKDGRELAADLVVMAVGIRPNADLAKSAGLAVNRGVIVDDQMKTSDPNIFAVGECVEHNGMCHGLVAPLYDMAAVLGQVLAGDKSAYRAVATATRLKVSGIDLFSAGNFSGGADCEDIVLRDPGRSTYRRLILRDDRLAGAVLYGDASDGGFFFDLIQSGADISALRDILIFGRALCEAA</sequence>
<dbReference type="InterPro" id="IPR041575">
    <property type="entry name" value="Rubredoxin_C"/>
</dbReference>
<dbReference type="AlphaFoldDB" id="A0A6S6QYB9"/>
<dbReference type="KEGG" id="tso:IZ6_30070"/>
<dbReference type="InterPro" id="IPR016156">
    <property type="entry name" value="FAD/NAD-linked_Rdtase_dimer_sf"/>
</dbReference>
<gene>
    <name evidence="7" type="ORF">IZ6_30070</name>
</gene>
<feature type="domain" description="FAD/NAD(P)-binding" evidence="5">
    <location>
        <begin position="5"/>
        <end position="281"/>
    </location>
</feature>
<proteinExistence type="inferred from homology"/>
<dbReference type="PANTHER" id="PTHR43429:SF3">
    <property type="entry name" value="NITRITE REDUCTASE [NAD(P)H]"/>
    <property type="match status" value="1"/>
</dbReference>
<evidence type="ECO:0000256" key="4">
    <source>
        <dbReference type="ARBA" id="ARBA00022827"/>
    </source>
</evidence>
<accession>A0A6S6QYB9</accession>
<evidence type="ECO:0008006" key="9">
    <source>
        <dbReference type="Google" id="ProtNLM"/>
    </source>
</evidence>
<dbReference type="InterPro" id="IPR050260">
    <property type="entry name" value="FAD-bd_OxRdtase"/>
</dbReference>
<dbReference type="Pfam" id="PF07992">
    <property type="entry name" value="Pyr_redox_2"/>
    <property type="match status" value="1"/>
</dbReference>
<evidence type="ECO:0000256" key="2">
    <source>
        <dbReference type="ARBA" id="ARBA00006442"/>
    </source>
</evidence>
<evidence type="ECO:0000256" key="3">
    <source>
        <dbReference type="ARBA" id="ARBA00022630"/>
    </source>
</evidence>
<dbReference type="Gene3D" id="3.30.390.30">
    <property type="match status" value="1"/>
</dbReference>
<dbReference type="InterPro" id="IPR023753">
    <property type="entry name" value="FAD/NAD-binding_dom"/>
</dbReference>
<keyword evidence="4" id="KW-0274">FAD</keyword>
<dbReference type="InterPro" id="IPR036188">
    <property type="entry name" value="FAD/NAD-bd_sf"/>
</dbReference>
<dbReference type="Proteomes" id="UP000515317">
    <property type="component" value="Chromosome"/>
</dbReference>
<feature type="domain" description="NADH-rubredoxin oxidoreductase C-terminal" evidence="6">
    <location>
        <begin position="316"/>
        <end position="383"/>
    </location>
</feature>
<dbReference type="Pfam" id="PF18267">
    <property type="entry name" value="Rubredoxin_C"/>
    <property type="match status" value="1"/>
</dbReference>
<evidence type="ECO:0000256" key="1">
    <source>
        <dbReference type="ARBA" id="ARBA00001974"/>
    </source>
</evidence>
<dbReference type="RefSeq" id="WP_222875858.1">
    <property type="nucleotide sequence ID" value="NZ_AP023361.1"/>
</dbReference>
<dbReference type="Gene3D" id="3.50.50.60">
    <property type="entry name" value="FAD/NAD(P)-binding domain"/>
    <property type="match status" value="2"/>
</dbReference>
<evidence type="ECO:0000313" key="7">
    <source>
        <dbReference type="EMBL" id="BCJ92272.1"/>
    </source>
</evidence>
<keyword evidence="8" id="KW-1185">Reference proteome</keyword>
<name>A0A6S6QYB9_9HYPH</name>
<evidence type="ECO:0000259" key="6">
    <source>
        <dbReference type="Pfam" id="PF18267"/>
    </source>
</evidence>
<dbReference type="PRINTS" id="PR00368">
    <property type="entry name" value="FADPNR"/>
</dbReference>
<keyword evidence="3" id="KW-0285">Flavoprotein</keyword>
<dbReference type="PANTHER" id="PTHR43429">
    <property type="entry name" value="PYRIDINE NUCLEOTIDE-DISULFIDE OXIDOREDUCTASE DOMAIN-CONTAINING"/>
    <property type="match status" value="1"/>
</dbReference>
<comment type="cofactor">
    <cofactor evidence="1">
        <name>FAD</name>
        <dbReference type="ChEBI" id="CHEBI:57692"/>
    </cofactor>
</comment>